<name>A0A517SAS8_9PLAN</name>
<dbReference type="GO" id="GO:0007156">
    <property type="term" value="P:homophilic cell adhesion via plasma membrane adhesion molecules"/>
    <property type="evidence" value="ECO:0007669"/>
    <property type="project" value="InterPro"/>
</dbReference>
<evidence type="ECO:0000313" key="5">
    <source>
        <dbReference type="Proteomes" id="UP000315700"/>
    </source>
</evidence>
<dbReference type="Proteomes" id="UP000315700">
    <property type="component" value="Chromosome"/>
</dbReference>
<dbReference type="GO" id="GO:0005509">
    <property type="term" value="F:calcium ion binding"/>
    <property type="evidence" value="ECO:0007669"/>
    <property type="project" value="InterPro"/>
</dbReference>
<evidence type="ECO:0000259" key="3">
    <source>
        <dbReference type="PROSITE" id="PS50268"/>
    </source>
</evidence>
<dbReference type="GO" id="GO:0016020">
    <property type="term" value="C:membrane"/>
    <property type="evidence" value="ECO:0007669"/>
    <property type="project" value="InterPro"/>
</dbReference>
<dbReference type="PROSITE" id="PS50268">
    <property type="entry name" value="CADHERIN_2"/>
    <property type="match status" value="2"/>
</dbReference>
<keyword evidence="2" id="KW-0472">Membrane</keyword>
<dbReference type="AlphaFoldDB" id="A0A517SAS8"/>
<feature type="compositionally biased region" description="Pro residues" evidence="1">
    <location>
        <begin position="577"/>
        <end position="586"/>
    </location>
</feature>
<organism evidence="4 5">
    <name type="scientific">Caulifigura coniformis</name>
    <dbReference type="NCBI Taxonomy" id="2527983"/>
    <lineage>
        <taxon>Bacteria</taxon>
        <taxon>Pseudomonadati</taxon>
        <taxon>Planctomycetota</taxon>
        <taxon>Planctomycetia</taxon>
        <taxon>Planctomycetales</taxon>
        <taxon>Planctomycetaceae</taxon>
        <taxon>Caulifigura</taxon>
    </lineage>
</organism>
<evidence type="ECO:0000256" key="2">
    <source>
        <dbReference type="SAM" id="Phobius"/>
    </source>
</evidence>
<dbReference type="KEGG" id="ccos:Pan44_12380"/>
<feature type="domain" description="Cadherin" evidence="3">
    <location>
        <begin position="381"/>
        <end position="485"/>
    </location>
</feature>
<keyword evidence="5" id="KW-1185">Reference proteome</keyword>
<accession>A0A517SAS8</accession>
<dbReference type="InterPro" id="IPR002126">
    <property type="entry name" value="Cadherin-like_dom"/>
</dbReference>
<gene>
    <name evidence="4" type="ORF">Pan44_12380</name>
</gene>
<evidence type="ECO:0000256" key="1">
    <source>
        <dbReference type="SAM" id="MobiDB-lite"/>
    </source>
</evidence>
<dbReference type="InterPro" id="IPR015919">
    <property type="entry name" value="Cadherin-like_sf"/>
</dbReference>
<dbReference type="OrthoDB" id="213434at2"/>
<dbReference type="CDD" id="cd11304">
    <property type="entry name" value="Cadherin_repeat"/>
    <property type="match status" value="1"/>
</dbReference>
<dbReference type="Gene3D" id="2.60.40.10">
    <property type="entry name" value="Immunoglobulins"/>
    <property type="match status" value="2"/>
</dbReference>
<keyword evidence="2" id="KW-1133">Transmembrane helix</keyword>
<dbReference type="InParanoid" id="A0A517SAS8"/>
<reference evidence="4 5" key="1">
    <citation type="submission" date="2019-02" db="EMBL/GenBank/DDBJ databases">
        <title>Deep-cultivation of Planctomycetes and their phenomic and genomic characterization uncovers novel biology.</title>
        <authorList>
            <person name="Wiegand S."/>
            <person name="Jogler M."/>
            <person name="Boedeker C."/>
            <person name="Pinto D."/>
            <person name="Vollmers J."/>
            <person name="Rivas-Marin E."/>
            <person name="Kohn T."/>
            <person name="Peeters S.H."/>
            <person name="Heuer A."/>
            <person name="Rast P."/>
            <person name="Oberbeckmann S."/>
            <person name="Bunk B."/>
            <person name="Jeske O."/>
            <person name="Meyerdierks A."/>
            <person name="Storesund J.E."/>
            <person name="Kallscheuer N."/>
            <person name="Luecker S."/>
            <person name="Lage O.M."/>
            <person name="Pohl T."/>
            <person name="Merkel B.J."/>
            <person name="Hornburger P."/>
            <person name="Mueller R.-W."/>
            <person name="Bruemmer F."/>
            <person name="Labrenz M."/>
            <person name="Spormann A.M."/>
            <person name="Op den Camp H."/>
            <person name="Overmann J."/>
            <person name="Amann R."/>
            <person name="Jetten M.S.M."/>
            <person name="Mascher T."/>
            <person name="Medema M.H."/>
            <person name="Devos D.P."/>
            <person name="Kaster A.-K."/>
            <person name="Ovreas L."/>
            <person name="Rohde M."/>
            <person name="Galperin M.Y."/>
            <person name="Jogler C."/>
        </authorList>
    </citation>
    <scope>NUCLEOTIDE SEQUENCE [LARGE SCALE GENOMIC DNA]</scope>
    <source>
        <strain evidence="4 5">Pan44</strain>
    </source>
</reference>
<dbReference type="SUPFAM" id="SSF49313">
    <property type="entry name" value="Cadherin-like"/>
    <property type="match status" value="1"/>
</dbReference>
<keyword evidence="2" id="KW-0812">Transmembrane</keyword>
<sequence>MQQRDKKIVWGIAGLVGLYVGWGFFHSWFIKPLNDLDEQIATATTAIDVATAGKRQLRAAEAALADARRMSLPKNPSEARRLYLRWIEELTAACGIQTTKNPEAQNERTEQGTLTAYPVKVEGIATYEQALLFLKRFSQVNLLQRLSQFDLLITSPGDPRLIIRFTAEGVAVTGAADRATLFQETMLVDGLSPTQTLLTVAESKGFPEKAPFRIKVGQEWMDVTAVNKNQWTVVRGVDQSTAGTFGQGQTVSLFPLRAETPVEPSVEKAYEKLAGVNPFRKPRPPIEYKPRLSPSGSLVVTKGAPWTLTLKAESWDPEAGAAKFAVEGEAPAGLKIDETTGVIKWEPAKDFAPGEYKVKVAAVGSYNAEIRTSTELAIKVRDANQSPKFPELRPAPAYLGRQWTLNAAATDADAKDQLKYSLSGTPPMGATIDAAGLVSWTPSEDMETGEVTVSLTVTDNGDPPLSATKSVNVRVEEDAARFTKFVGVVTEEGVQEAWFFDPSVNRNTKLKLGSLFRFADINGTLDAIHPNGDYVVLATGGKKMRLLSGQTIRQMTPEPETSAAEPVATPPAEEKGPPAPKGTPGA</sequence>
<feature type="compositionally biased region" description="Low complexity" evidence="1">
    <location>
        <begin position="556"/>
        <end position="571"/>
    </location>
</feature>
<evidence type="ECO:0000313" key="4">
    <source>
        <dbReference type="EMBL" id="QDT53222.1"/>
    </source>
</evidence>
<feature type="region of interest" description="Disordered" evidence="1">
    <location>
        <begin position="553"/>
        <end position="586"/>
    </location>
</feature>
<feature type="transmembrane region" description="Helical" evidence="2">
    <location>
        <begin position="7"/>
        <end position="29"/>
    </location>
</feature>
<dbReference type="RefSeq" id="WP_145028254.1">
    <property type="nucleotide sequence ID" value="NZ_CP036271.1"/>
</dbReference>
<dbReference type="InterPro" id="IPR013783">
    <property type="entry name" value="Ig-like_fold"/>
</dbReference>
<protein>
    <submittedName>
        <fullName evidence="4">Ig domain protein</fullName>
    </submittedName>
</protein>
<dbReference type="Pfam" id="PF05345">
    <property type="entry name" value="He_PIG"/>
    <property type="match status" value="2"/>
</dbReference>
<proteinExistence type="predicted"/>
<feature type="domain" description="Cadherin" evidence="3">
    <location>
        <begin position="293"/>
        <end position="389"/>
    </location>
</feature>
<dbReference type="EMBL" id="CP036271">
    <property type="protein sequence ID" value="QDT53222.1"/>
    <property type="molecule type" value="Genomic_DNA"/>
</dbReference>